<organism evidence="6 7">
    <name type="scientific">Myceligenerans crystallogenes</name>
    <dbReference type="NCBI Taxonomy" id="316335"/>
    <lineage>
        <taxon>Bacteria</taxon>
        <taxon>Bacillati</taxon>
        <taxon>Actinomycetota</taxon>
        <taxon>Actinomycetes</taxon>
        <taxon>Micrococcales</taxon>
        <taxon>Promicromonosporaceae</taxon>
        <taxon>Myceligenerans</taxon>
    </lineage>
</organism>
<reference evidence="6 7" key="1">
    <citation type="journal article" date="2019" name="Int. J. Syst. Evol. Microbiol.">
        <title>The Global Catalogue of Microorganisms (GCM) 10K type strain sequencing project: providing services to taxonomists for standard genome sequencing and annotation.</title>
        <authorList>
            <consortium name="The Broad Institute Genomics Platform"/>
            <consortium name="The Broad Institute Genome Sequencing Center for Infectious Disease"/>
            <person name="Wu L."/>
            <person name="Ma J."/>
        </authorList>
    </citation>
    <scope>NUCLEOTIDE SEQUENCE [LARGE SCALE GENOMIC DNA]</scope>
    <source>
        <strain evidence="6 7">JCM 14326</strain>
    </source>
</reference>
<keyword evidence="4" id="KW-0460">Magnesium</keyword>
<accession>A0ABN2N4G4</accession>
<evidence type="ECO:0000313" key="7">
    <source>
        <dbReference type="Proteomes" id="UP001501094"/>
    </source>
</evidence>
<dbReference type="Pfam" id="PF13470">
    <property type="entry name" value="PIN_3"/>
    <property type="match status" value="1"/>
</dbReference>
<keyword evidence="3" id="KW-0378">Hydrolase</keyword>
<dbReference type="EMBL" id="BAAANL010000001">
    <property type="protein sequence ID" value="GAA1850952.1"/>
    <property type="molecule type" value="Genomic_DNA"/>
</dbReference>
<dbReference type="Proteomes" id="UP001501094">
    <property type="component" value="Unassembled WGS sequence"/>
</dbReference>
<evidence type="ECO:0000256" key="3">
    <source>
        <dbReference type="ARBA" id="ARBA00022801"/>
    </source>
</evidence>
<dbReference type="PANTHER" id="PTHR34610:SF3">
    <property type="entry name" value="SSL7007 PROTEIN"/>
    <property type="match status" value="1"/>
</dbReference>
<evidence type="ECO:0000313" key="6">
    <source>
        <dbReference type="EMBL" id="GAA1850952.1"/>
    </source>
</evidence>
<protein>
    <recommendedName>
        <fullName evidence="5">PIN domain-containing protein</fullName>
    </recommendedName>
</protein>
<dbReference type="PANTHER" id="PTHR34610">
    <property type="entry name" value="SSL7007 PROTEIN"/>
    <property type="match status" value="1"/>
</dbReference>
<feature type="domain" description="PIN" evidence="5">
    <location>
        <begin position="9"/>
        <end position="133"/>
    </location>
</feature>
<proteinExistence type="predicted"/>
<keyword evidence="7" id="KW-1185">Reference proteome</keyword>
<evidence type="ECO:0000256" key="2">
    <source>
        <dbReference type="ARBA" id="ARBA00022723"/>
    </source>
</evidence>
<sequence>MSESLAPAVVYDVNVFVNAVVGADSEWPYLARLPPATGNADADCLSVAFDAEEFSLCTSLHILENVARVLRSFGWSHRSVEEYVDALAELVETSGGKVLDPDRRVFDVPDFEDNLILDVAVASDALIVVSDDTDLTSMSPWNQRIAILRPRDFIRRIVQQRRGR</sequence>
<evidence type="ECO:0000256" key="4">
    <source>
        <dbReference type="ARBA" id="ARBA00022842"/>
    </source>
</evidence>
<dbReference type="InterPro" id="IPR002850">
    <property type="entry name" value="PIN_toxin-like"/>
</dbReference>
<evidence type="ECO:0000259" key="5">
    <source>
        <dbReference type="Pfam" id="PF13470"/>
    </source>
</evidence>
<gene>
    <name evidence="6" type="ORF">GCM10009751_04220</name>
</gene>
<dbReference type="InterPro" id="IPR002716">
    <property type="entry name" value="PIN_dom"/>
</dbReference>
<dbReference type="RefSeq" id="WP_344099014.1">
    <property type="nucleotide sequence ID" value="NZ_BAAANL010000001.1"/>
</dbReference>
<keyword evidence="2" id="KW-0479">Metal-binding</keyword>
<dbReference type="NCBIfam" id="TIGR00305">
    <property type="entry name" value="putative toxin-antitoxin system toxin component, PIN family"/>
    <property type="match status" value="1"/>
</dbReference>
<evidence type="ECO:0000256" key="1">
    <source>
        <dbReference type="ARBA" id="ARBA00022722"/>
    </source>
</evidence>
<comment type="caution">
    <text evidence="6">The sequence shown here is derived from an EMBL/GenBank/DDBJ whole genome shotgun (WGS) entry which is preliminary data.</text>
</comment>
<name>A0ABN2N4G4_9MICO</name>
<keyword evidence="1" id="KW-0540">Nuclease</keyword>